<feature type="chain" id="PRO_5017809248" description="Extracellular membrane protein CFEM domain-containing protein" evidence="2">
    <location>
        <begin position="22"/>
        <end position="278"/>
    </location>
</feature>
<evidence type="ECO:0000313" key="3">
    <source>
        <dbReference type="EMBL" id="RDW94707.1"/>
    </source>
</evidence>
<dbReference type="EMBL" id="PDLN01000001">
    <property type="protein sequence ID" value="RDW94707.1"/>
    <property type="molecule type" value="Genomic_DNA"/>
</dbReference>
<organism evidence="3 4">
    <name type="scientific">Coleophoma crateriformis</name>
    <dbReference type="NCBI Taxonomy" id="565419"/>
    <lineage>
        <taxon>Eukaryota</taxon>
        <taxon>Fungi</taxon>
        <taxon>Dikarya</taxon>
        <taxon>Ascomycota</taxon>
        <taxon>Pezizomycotina</taxon>
        <taxon>Leotiomycetes</taxon>
        <taxon>Helotiales</taxon>
        <taxon>Dermateaceae</taxon>
        <taxon>Coleophoma</taxon>
    </lineage>
</organism>
<feature type="compositionally biased region" description="Low complexity" evidence="1">
    <location>
        <begin position="143"/>
        <end position="157"/>
    </location>
</feature>
<protein>
    <recommendedName>
        <fullName evidence="5">Extracellular membrane protein CFEM domain-containing protein</fullName>
    </recommendedName>
</protein>
<evidence type="ECO:0000313" key="4">
    <source>
        <dbReference type="Proteomes" id="UP000256328"/>
    </source>
</evidence>
<dbReference type="OrthoDB" id="5427833at2759"/>
<feature type="compositionally biased region" description="Polar residues" evidence="1">
    <location>
        <begin position="129"/>
        <end position="142"/>
    </location>
</feature>
<keyword evidence="4" id="KW-1185">Reference proteome</keyword>
<proteinExistence type="predicted"/>
<evidence type="ECO:0000256" key="2">
    <source>
        <dbReference type="SAM" id="SignalP"/>
    </source>
</evidence>
<name>A0A3D8T821_9HELO</name>
<gene>
    <name evidence="3" type="ORF">BP5796_00470</name>
</gene>
<comment type="caution">
    <text evidence="3">The sequence shown here is derived from an EMBL/GenBank/DDBJ whole genome shotgun (WGS) entry which is preliminary data.</text>
</comment>
<keyword evidence="2" id="KW-0732">Signal</keyword>
<reference evidence="3 4" key="1">
    <citation type="journal article" date="2018" name="IMA Fungus">
        <title>IMA Genome-F 9: Draft genome sequence of Annulohypoxylon stygium, Aspergillus mulundensis, Berkeleyomyces basicola (syn. Thielaviopsis basicola), Ceratocystis smalleyi, two Cercospora beticola strains, Coleophoma cylindrospora, Fusarium fracticaudum, Phialophora cf. hyalina, and Morchella septimelata.</title>
        <authorList>
            <person name="Wingfield B.D."/>
            <person name="Bills G.F."/>
            <person name="Dong Y."/>
            <person name="Huang W."/>
            <person name="Nel W.J."/>
            <person name="Swalarsk-Parry B.S."/>
            <person name="Vaghefi N."/>
            <person name="Wilken P.M."/>
            <person name="An Z."/>
            <person name="de Beer Z.W."/>
            <person name="De Vos L."/>
            <person name="Chen L."/>
            <person name="Duong T.A."/>
            <person name="Gao Y."/>
            <person name="Hammerbacher A."/>
            <person name="Kikkert J.R."/>
            <person name="Li Y."/>
            <person name="Li H."/>
            <person name="Li K."/>
            <person name="Li Q."/>
            <person name="Liu X."/>
            <person name="Ma X."/>
            <person name="Naidoo K."/>
            <person name="Pethybridge S.J."/>
            <person name="Sun J."/>
            <person name="Steenkamp E.T."/>
            <person name="van der Nest M.A."/>
            <person name="van Wyk S."/>
            <person name="Wingfield M.J."/>
            <person name="Xiong C."/>
            <person name="Yue Q."/>
            <person name="Zhang X."/>
        </authorList>
    </citation>
    <scope>NUCLEOTIDE SEQUENCE [LARGE SCALE GENOMIC DNA]</scope>
    <source>
        <strain evidence="3 4">BP5796</strain>
    </source>
</reference>
<feature type="compositionally biased region" description="Low complexity" evidence="1">
    <location>
        <begin position="209"/>
        <end position="232"/>
    </location>
</feature>
<feature type="region of interest" description="Disordered" evidence="1">
    <location>
        <begin position="129"/>
        <end position="157"/>
    </location>
</feature>
<feature type="region of interest" description="Disordered" evidence="1">
    <location>
        <begin position="209"/>
        <end position="249"/>
    </location>
</feature>
<feature type="signal peptide" evidence="2">
    <location>
        <begin position="1"/>
        <end position="21"/>
    </location>
</feature>
<evidence type="ECO:0008006" key="5">
    <source>
        <dbReference type="Google" id="ProtNLM"/>
    </source>
</evidence>
<accession>A0A3D8T821</accession>
<dbReference type="Proteomes" id="UP000256328">
    <property type="component" value="Unassembled WGS sequence"/>
</dbReference>
<dbReference type="AlphaFoldDB" id="A0A3D8T821"/>
<evidence type="ECO:0000256" key="1">
    <source>
        <dbReference type="SAM" id="MobiDB-lite"/>
    </source>
</evidence>
<sequence>MQSKRFATAAAFLALISLVNALSFANFQQITSPLIPIKCQLKYDATIPSCTVADFQSLCSAACITGLNTAAQTVVNACGGVQVSAATLLGILLNGNQIGALCPSNKKSSTTTSTAKTSAVTIGHSVTLSTSGGGVQPSTTAQTSSKPPSFTTTASAPSFSAIPPISSALTFTSTKKTTSASETIVSVPSTTPVSIVATTTNPLTQTTVTTISTTSKKDSATSSSTTRSKPTSQGRQPSLADTGGGSPFDTQGAASSLRVGSALGMLLLSAWTGFFVLR</sequence>